<reference evidence="1 2" key="1">
    <citation type="journal article" date="2015" name="PLoS ONE">
        <title>Rice-Infecting Pseudomonas Genomes Are Highly Accessorized and Harbor Multiple Putative Virulence Mechanisms to Cause Sheath Brown Rot.</title>
        <authorList>
            <person name="Quibod I.L."/>
            <person name="Grande G."/>
            <person name="Oreiro E.G."/>
            <person name="Borja F.N."/>
            <person name="Dossa G.S."/>
            <person name="Mauleon R."/>
            <person name="Cruz C.V."/>
            <person name="Oliva R."/>
        </authorList>
    </citation>
    <scope>NUCLEOTIDE SEQUENCE [LARGE SCALE GENOMIC DNA]</scope>
    <source>
        <strain evidence="1 2">IRRI 6609</strain>
    </source>
</reference>
<gene>
    <name evidence="1" type="ORF">PF66_03230</name>
</gene>
<evidence type="ECO:0000313" key="2">
    <source>
        <dbReference type="Proteomes" id="UP000037931"/>
    </source>
</evidence>
<dbReference type="RefSeq" id="WP_054058727.1">
    <property type="nucleotide sequence ID" value="NZ_JSYZ01000011.1"/>
</dbReference>
<name>A0A0M9GFS3_9PSED</name>
<proteinExistence type="predicted"/>
<accession>A0A0M9GFS3</accession>
<dbReference type="Proteomes" id="UP000037931">
    <property type="component" value="Unassembled WGS sequence"/>
</dbReference>
<comment type="caution">
    <text evidence="1">The sequence shown here is derived from an EMBL/GenBank/DDBJ whole genome shotgun (WGS) entry which is preliminary data.</text>
</comment>
<dbReference type="EMBL" id="JSYZ01000011">
    <property type="protein sequence ID" value="KPA90097.1"/>
    <property type="molecule type" value="Genomic_DNA"/>
</dbReference>
<dbReference type="OrthoDB" id="6981389at2"/>
<organism evidence="1 2">
    <name type="scientific">Pseudomonas asplenii</name>
    <dbReference type="NCBI Taxonomy" id="53407"/>
    <lineage>
        <taxon>Bacteria</taxon>
        <taxon>Pseudomonadati</taxon>
        <taxon>Pseudomonadota</taxon>
        <taxon>Gammaproteobacteria</taxon>
        <taxon>Pseudomonadales</taxon>
        <taxon>Pseudomonadaceae</taxon>
        <taxon>Pseudomonas</taxon>
    </lineage>
</organism>
<evidence type="ECO:0000313" key="1">
    <source>
        <dbReference type="EMBL" id="KPA90097.1"/>
    </source>
</evidence>
<dbReference type="AlphaFoldDB" id="A0A0M9GFS3"/>
<sequence>MKWPTRVELRFVAVWAPHASVPAICAELSDLLGLAQLGMLDGQALYPLLEDNGLSPRWVGPRGIEVRDPLAGTLLLCFELREVAIH</sequence>
<dbReference type="STRING" id="50340.PF66_03230"/>
<dbReference type="PATRIC" id="fig|50340.43.peg.527"/>
<protein>
    <submittedName>
        <fullName evidence="1">Uncharacterized protein</fullName>
    </submittedName>
</protein>
<keyword evidence="2" id="KW-1185">Reference proteome</keyword>